<feature type="domain" description="Methyltransferase FkbM" evidence="1">
    <location>
        <begin position="20"/>
        <end position="185"/>
    </location>
</feature>
<evidence type="ECO:0000259" key="1">
    <source>
        <dbReference type="Pfam" id="PF05050"/>
    </source>
</evidence>
<sequence>MDRPMLPERVLEHAPVHVLDVGANPLDDEVPYVDLLDAGLARVTGFEPLPEAMERLRGLAGPHERYLPHAVGDGGRHVLHVCEEQGFSSLLRPDPMRLANLVDFERLGRVVDEVEIDTVRLDDVPDLGPVDLLKVDVQGSELAVLRSGEHALERVLAVQLEMGFWPLYEGQPTAGELDAQLRSMGLMPLQVVQHRTWPLAPTQWADPWEHDSRQIVESDVLYVRDPAGLAVRDLAVLALVADIGYRHRGLARRCLRLLDECGRGDLEAQYVSRLGRHYG</sequence>
<dbReference type="NCBIfam" id="TIGR01444">
    <property type="entry name" value="fkbM_fam"/>
    <property type="match status" value="1"/>
</dbReference>
<dbReference type="PANTHER" id="PTHR36973">
    <property type="entry name" value="SLL1456 PROTEIN-RELATED"/>
    <property type="match status" value="1"/>
</dbReference>
<dbReference type="InterPro" id="IPR006342">
    <property type="entry name" value="FkbM_mtfrase"/>
</dbReference>
<dbReference type="GO" id="GO:0032259">
    <property type="term" value="P:methylation"/>
    <property type="evidence" value="ECO:0007669"/>
    <property type="project" value="UniProtKB-KW"/>
</dbReference>
<dbReference type="InterPro" id="IPR029063">
    <property type="entry name" value="SAM-dependent_MTases_sf"/>
</dbReference>
<protein>
    <submittedName>
        <fullName evidence="2">FkbM family methyltransferase</fullName>
    </submittedName>
</protein>
<keyword evidence="2" id="KW-0489">Methyltransferase</keyword>
<dbReference type="AlphaFoldDB" id="A0A5P8FR88"/>
<dbReference type="SUPFAM" id="SSF53335">
    <property type="entry name" value="S-adenosyl-L-methionine-dependent methyltransferases"/>
    <property type="match status" value="1"/>
</dbReference>
<accession>A0A5P8FR88</accession>
<evidence type="ECO:0000313" key="2">
    <source>
        <dbReference type="EMBL" id="QFQ31312.2"/>
    </source>
</evidence>
<dbReference type="RefSeq" id="WP_123093445.1">
    <property type="nucleotide sequence ID" value="NZ_CP044548.2"/>
</dbReference>
<evidence type="ECO:0000313" key="3">
    <source>
        <dbReference type="Proteomes" id="UP000271708"/>
    </source>
</evidence>
<dbReference type="KEGG" id="jme:EEW87_014755"/>
<gene>
    <name evidence="2" type="ORF">EEW87_014755</name>
</gene>
<dbReference type="PANTHER" id="PTHR36973:SF4">
    <property type="entry name" value="NODULATION PROTEIN"/>
    <property type="match status" value="1"/>
</dbReference>
<dbReference type="Gene3D" id="3.40.50.150">
    <property type="entry name" value="Vaccinia Virus protein VP39"/>
    <property type="match status" value="1"/>
</dbReference>
<name>A0A5P8FR88_9MICO</name>
<dbReference type="GO" id="GO:0008171">
    <property type="term" value="F:O-methyltransferase activity"/>
    <property type="evidence" value="ECO:0007669"/>
    <property type="project" value="TreeGrafter"/>
</dbReference>
<dbReference type="GeneID" id="59162450"/>
<dbReference type="InterPro" id="IPR053188">
    <property type="entry name" value="FkbM_Methyltransferase"/>
</dbReference>
<proteinExistence type="predicted"/>
<reference evidence="2 3" key="1">
    <citation type="submission" date="2019-09" db="EMBL/GenBank/DDBJ databases">
        <title>Complete Genome Sequence of Janibacter melonis M714 with both human health impact and industrial applications.</title>
        <authorList>
            <person name="Jin M."/>
            <person name="Zhao Q.R."/>
        </authorList>
    </citation>
    <scope>NUCLEOTIDE SEQUENCE [LARGE SCALE GENOMIC DNA]</scope>
    <source>
        <strain evidence="2 3">M714</strain>
    </source>
</reference>
<dbReference type="Proteomes" id="UP000271708">
    <property type="component" value="Chromosome"/>
</dbReference>
<organism evidence="2 3">
    <name type="scientific">Janibacter melonis</name>
    <dbReference type="NCBI Taxonomy" id="262209"/>
    <lineage>
        <taxon>Bacteria</taxon>
        <taxon>Bacillati</taxon>
        <taxon>Actinomycetota</taxon>
        <taxon>Actinomycetes</taxon>
        <taxon>Micrococcales</taxon>
        <taxon>Intrasporangiaceae</taxon>
        <taxon>Janibacter</taxon>
    </lineage>
</organism>
<keyword evidence="2" id="KW-0808">Transferase</keyword>
<dbReference type="Pfam" id="PF05050">
    <property type="entry name" value="Methyltransf_21"/>
    <property type="match status" value="1"/>
</dbReference>
<dbReference type="EMBL" id="CP044548">
    <property type="protein sequence ID" value="QFQ31312.2"/>
    <property type="molecule type" value="Genomic_DNA"/>
</dbReference>